<dbReference type="Proteomes" id="UP000692954">
    <property type="component" value="Unassembled WGS sequence"/>
</dbReference>
<gene>
    <name evidence="1" type="ORF">PSON_ATCC_30995.1.T0080398</name>
</gene>
<comment type="caution">
    <text evidence="1">The sequence shown here is derived from an EMBL/GenBank/DDBJ whole genome shotgun (WGS) entry which is preliminary data.</text>
</comment>
<accession>A0A8S1KNM6</accession>
<dbReference type="EMBL" id="CAJJDN010000008">
    <property type="protein sequence ID" value="CAD8054642.1"/>
    <property type="molecule type" value="Genomic_DNA"/>
</dbReference>
<organism evidence="1 2">
    <name type="scientific">Paramecium sonneborni</name>
    <dbReference type="NCBI Taxonomy" id="65129"/>
    <lineage>
        <taxon>Eukaryota</taxon>
        <taxon>Sar</taxon>
        <taxon>Alveolata</taxon>
        <taxon>Ciliophora</taxon>
        <taxon>Intramacronucleata</taxon>
        <taxon>Oligohymenophorea</taxon>
        <taxon>Peniculida</taxon>
        <taxon>Parameciidae</taxon>
        <taxon>Paramecium</taxon>
    </lineage>
</organism>
<reference evidence="1" key="1">
    <citation type="submission" date="2021-01" db="EMBL/GenBank/DDBJ databases">
        <authorList>
            <consortium name="Genoscope - CEA"/>
            <person name="William W."/>
        </authorList>
    </citation>
    <scope>NUCLEOTIDE SEQUENCE</scope>
</reference>
<evidence type="ECO:0008006" key="3">
    <source>
        <dbReference type="Google" id="ProtNLM"/>
    </source>
</evidence>
<protein>
    <recommendedName>
        <fullName evidence="3">Thioredoxin-like fold domain-containing protein</fullName>
    </recommendedName>
</protein>
<evidence type="ECO:0000313" key="2">
    <source>
        <dbReference type="Proteomes" id="UP000692954"/>
    </source>
</evidence>
<proteinExistence type="predicted"/>
<keyword evidence="2" id="KW-1185">Reference proteome</keyword>
<dbReference type="AlphaFoldDB" id="A0A8S1KNM6"/>
<sequence length="220" mass="26748">MLIIFFNPTADIVNILCNMNYRNQLKKVIHIILSLPCMMLEQILMSQSLAIVMFGIKETPTFIFFQNQVPYMYFGNRRAHIVMKWIVDFFQGNPFPPEILSESQLQQFLDNNNQVFFYQRNYTEDNDQIYQKFYQFALQNKDPEILFAYSCIIQINNSKILYFYKQESQEKTYFTKLLTSENLKRFIQKINYLLYLNYIQNLRNQYFKQTVYHLYFQQSI</sequence>
<name>A0A8S1KNM6_9CILI</name>
<evidence type="ECO:0000313" key="1">
    <source>
        <dbReference type="EMBL" id="CAD8054642.1"/>
    </source>
</evidence>